<organism evidence="2 3">
    <name type="scientific">Cladobotryum mycophilum</name>
    <dbReference type="NCBI Taxonomy" id="491253"/>
    <lineage>
        <taxon>Eukaryota</taxon>
        <taxon>Fungi</taxon>
        <taxon>Dikarya</taxon>
        <taxon>Ascomycota</taxon>
        <taxon>Pezizomycotina</taxon>
        <taxon>Sordariomycetes</taxon>
        <taxon>Hypocreomycetidae</taxon>
        <taxon>Hypocreales</taxon>
        <taxon>Hypocreaceae</taxon>
        <taxon>Cladobotryum</taxon>
    </lineage>
</organism>
<feature type="region of interest" description="Disordered" evidence="1">
    <location>
        <begin position="119"/>
        <end position="208"/>
    </location>
</feature>
<gene>
    <name evidence="2" type="ORF">PT974_11514</name>
</gene>
<dbReference type="EMBL" id="JAVFKD010000016">
    <property type="protein sequence ID" value="KAK5987387.1"/>
    <property type="molecule type" value="Genomic_DNA"/>
</dbReference>
<feature type="compositionally biased region" description="Low complexity" evidence="1">
    <location>
        <begin position="7"/>
        <end position="20"/>
    </location>
</feature>
<feature type="region of interest" description="Disordered" evidence="1">
    <location>
        <begin position="268"/>
        <end position="313"/>
    </location>
</feature>
<feature type="region of interest" description="Disordered" evidence="1">
    <location>
        <begin position="1"/>
        <end position="20"/>
    </location>
</feature>
<feature type="region of interest" description="Disordered" evidence="1">
    <location>
        <begin position="432"/>
        <end position="456"/>
    </location>
</feature>
<sequence length="1221" mass="135085">MAPAVDSSFSRRSYSSPDLLSLPALDNSPSLSQSMSQSHLLINDKSLPSLTTFEIPSFNTDFELDTSLFVSDKHLSSDKPAAPVQSLSVPNQAQATVVLPRAKSATSLANLQESWMTAVKSAREAPEQEQRRPATSAKEKYSTDGQPKFSNHLHPLERSQTSTDTFATSTRRSWMSSSRSASPKSRPGSPVDKSSKPDMTASYGKMKRSIVPKRLEIAANQTSQNSSLDTSKPAPKSFARYFAKIKGKPASNSTKANESIGSNLSCASSAASLGQPTSTSIDTHGSSSNYSDTNVTTPSTTDESSIDMPPRMLDPQWSSFKTLEMEFRGFAAKPMPQKTSQIQSLILPFLKNTTNQAPINNLRPEDVDRRATIFNKWWGAILDILEGHYQQQVAGVDRPILLEAATMIMMRPEWRQTTSYFLPLSERSPKERVRSRSRSWTNASDTSESSSQSAMLAESAEHNVRTMFVSNLVKQMAFVVEKMSLRHAPLSLVNFAGKTCAYAFFFAPGVPDILVRLWGLTPDLIRRAGDEFKLPRKDSGESDDIVALFPPKLSTFGWTSPRTMWETLKHIPKMPMLVARIPWTGPWVSRWKGRDTDLFFIFCKYFHILSDQFMPSDLPLTEKARAPAFVLVHAQLLSTFDATIHRQNTAETPFGSPLIDSVQSAAASALAMPLPPTNLMKGMSENRLVILLKDVLSDDTLKFGGAKHTFAEAFAAMMKGATCRTSRYNSNACFTLCDFLEEALMIYNDFETPENPKSYIDWTFWFDVCKKVLTSLNTMSEVRMLSFIYTIWDAVAKDPKRKLLLCRDWLLTEETFNAFFNNWCPMVRAYYQRLLCWRICRDRGSLNEVDLEIFLLAAERLKTVWSHYIYLKQTADEAGRMGPSTAPMSPTLGKKFIIIRQEINAPQPGLFMGFDSFAKMTGTDLLPGDGISDGNLGKGDGKKRWSLLGKVLSLTGNNSSQGSAADGVQARHSVDEDLQSARREVAESRLRSGPTPPPKSTKSSDSGRSSPIFEEPKYVFKFILGWQQPPMPLRERVLVRPRLPTPAQARVSVRSRGGSPPLPPASLPAPMRTVSGGSQGGLIHAARNASPLDSPPSENRRRSSSISFNGPLEESSVAFKPIPLSGTTTPRSDRLASFSSVSSSGIMFEAGQVVESITQPIKPAGIYQKTSVYSGRSLAEWSLVIAECNNFVERRRDEGVLGLNDVEVPLLTVEGFRKVNG</sequence>
<feature type="compositionally biased region" description="Polar residues" evidence="1">
    <location>
        <begin position="274"/>
        <end position="303"/>
    </location>
</feature>
<feature type="compositionally biased region" description="Polar residues" evidence="1">
    <location>
        <begin position="158"/>
        <end position="168"/>
    </location>
</feature>
<evidence type="ECO:0000313" key="3">
    <source>
        <dbReference type="Proteomes" id="UP001338125"/>
    </source>
</evidence>
<dbReference type="InterPro" id="IPR013887">
    <property type="entry name" value="UPF0592"/>
</dbReference>
<feature type="compositionally biased region" description="Low complexity" evidence="1">
    <location>
        <begin position="169"/>
        <end position="190"/>
    </location>
</feature>
<evidence type="ECO:0000313" key="2">
    <source>
        <dbReference type="EMBL" id="KAK5987387.1"/>
    </source>
</evidence>
<comment type="caution">
    <text evidence="2">The sequence shown here is derived from an EMBL/GenBank/DDBJ whole genome shotgun (WGS) entry which is preliminary data.</text>
</comment>
<dbReference type="Proteomes" id="UP001338125">
    <property type="component" value="Unassembled WGS sequence"/>
</dbReference>
<feature type="compositionally biased region" description="Basic and acidic residues" evidence="1">
    <location>
        <begin position="121"/>
        <end position="142"/>
    </location>
</feature>
<reference evidence="2 3" key="1">
    <citation type="submission" date="2024-01" db="EMBL/GenBank/DDBJ databases">
        <title>Complete genome of Cladobotryum mycophilum ATHUM6906.</title>
        <authorList>
            <person name="Christinaki A.C."/>
            <person name="Myridakis A.I."/>
            <person name="Kouvelis V.N."/>
        </authorList>
    </citation>
    <scope>NUCLEOTIDE SEQUENCE [LARGE SCALE GENOMIC DNA]</scope>
    <source>
        <strain evidence="2 3">ATHUM6906</strain>
    </source>
</reference>
<proteinExistence type="predicted"/>
<evidence type="ECO:0000256" key="1">
    <source>
        <dbReference type="SAM" id="MobiDB-lite"/>
    </source>
</evidence>
<feature type="compositionally biased region" description="Basic and acidic residues" evidence="1">
    <location>
        <begin position="972"/>
        <end position="990"/>
    </location>
</feature>
<dbReference type="PANTHER" id="PTHR37988">
    <property type="entry name" value="UPF0592 MEMBRANE PROTEIN C7D4.03C"/>
    <property type="match status" value="1"/>
</dbReference>
<dbReference type="Pfam" id="PF08578">
    <property type="entry name" value="DUF1765"/>
    <property type="match status" value="1"/>
</dbReference>
<name>A0ABR0S5G0_9HYPO</name>
<dbReference type="PANTHER" id="PTHR37988:SF1">
    <property type="entry name" value="UPF0592 MEMBRANE PROTEIN C7D4.03C"/>
    <property type="match status" value="1"/>
</dbReference>
<feature type="region of interest" description="Disordered" evidence="1">
    <location>
        <begin position="956"/>
        <end position="1011"/>
    </location>
</feature>
<feature type="compositionally biased region" description="Low complexity" evidence="1">
    <location>
        <begin position="1000"/>
        <end position="1010"/>
    </location>
</feature>
<protein>
    <submittedName>
        <fullName evidence="2">UPF0592 membrane C7D4.03c-like protein</fullName>
    </submittedName>
</protein>
<accession>A0ABR0S5G0</accession>
<feature type="region of interest" description="Disordered" evidence="1">
    <location>
        <begin position="1047"/>
        <end position="1109"/>
    </location>
</feature>
<feature type="compositionally biased region" description="Low complexity" evidence="1">
    <location>
        <begin position="439"/>
        <end position="453"/>
    </location>
</feature>
<keyword evidence="3" id="KW-1185">Reference proteome</keyword>